<sequence>MILLGMVMILAEGRTHGGGEVALWMRSIQLLCSERRRSRRTEGADRSAAE</sequence>
<evidence type="ECO:0000313" key="1">
    <source>
        <dbReference type="EMBL" id="QXP44901.1"/>
    </source>
</evidence>
<dbReference type="Proteomes" id="UP000316416">
    <property type="component" value="Chromosome"/>
</dbReference>
<keyword evidence="2" id="KW-1185">Reference proteome</keyword>
<evidence type="ECO:0000313" key="2">
    <source>
        <dbReference type="Proteomes" id="UP000316416"/>
    </source>
</evidence>
<name>A0ABX8S2Z8_9GAMM</name>
<protein>
    <submittedName>
        <fullName evidence="1">Uncharacterized protein</fullName>
    </submittedName>
</protein>
<dbReference type="EMBL" id="CP045503">
    <property type="protein sequence ID" value="QXP44901.1"/>
    <property type="molecule type" value="Genomic_DNA"/>
</dbReference>
<proteinExistence type="predicted"/>
<reference evidence="1" key="1">
    <citation type="submission" date="2021-07" db="EMBL/GenBank/DDBJ databases">
        <title>Shewanella sp. YLB-07 whole genome sequence.</title>
        <authorList>
            <person name="Yu L."/>
        </authorList>
    </citation>
    <scope>NUCLEOTIDE SEQUENCE</scope>
    <source>
        <strain evidence="1">YLB-08</strain>
    </source>
</reference>
<dbReference type="RefSeq" id="WP_185965666.1">
    <property type="nucleotide sequence ID" value="NZ_CP045503.2"/>
</dbReference>
<gene>
    <name evidence="1" type="ORF">FM038_25910</name>
</gene>
<organism evidence="1 2">
    <name type="scientific">Shewanella eurypsychrophilus</name>
    <dbReference type="NCBI Taxonomy" id="2593656"/>
    <lineage>
        <taxon>Bacteria</taxon>
        <taxon>Pseudomonadati</taxon>
        <taxon>Pseudomonadota</taxon>
        <taxon>Gammaproteobacteria</taxon>
        <taxon>Alteromonadales</taxon>
        <taxon>Shewanellaceae</taxon>
        <taxon>Shewanella</taxon>
    </lineage>
</organism>
<accession>A0ABX8S2Z8</accession>